<accession>A0AAE1A6H0</accession>
<feature type="compositionally biased region" description="Basic and acidic residues" evidence="1">
    <location>
        <begin position="16"/>
        <end position="25"/>
    </location>
</feature>
<evidence type="ECO:0000313" key="3">
    <source>
        <dbReference type="Proteomes" id="UP001283361"/>
    </source>
</evidence>
<dbReference type="EMBL" id="JAWDGP010002663">
    <property type="protein sequence ID" value="KAK3781107.1"/>
    <property type="molecule type" value="Genomic_DNA"/>
</dbReference>
<feature type="region of interest" description="Disordered" evidence="1">
    <location>
        <begin position="1"/>
        <end position="38"/>
    </location>
</feature>
<dbReference type="AlphaFoldDB" id="A0AAE1A6H0"/>
<comment type="caution">
    <text evidence="2">The sequence shown here is derived from an EMBL/GenBank/DDBJ whole genome shotgun (WGS) entry which is preliminary data.</text>
</comment>
<keyword evidence="3" id="KW-1185">Reference proteome</keyword>
<proteinExistence type="predicted"/>
<sequence>MNRETDEQNNRQTDISGDRHGDRFCKRSRRKQPHVSGGGTLLARSAILPSVGETRESRIADSFRAASLSEALTKGVPLATILDAAGWSQRSTLASVFSLLSHNSIATSPINKRYGNGNFVTSLAWSEFFSTSF</sequence>
<organism evidence="2 3">
    <name type="scientific">Elysia crispata</name>
    <name type="common">lettuce slug</name>
    <dbReference type="NCBI Taxonomy" id="231223"/>
    <lineage>
        <taxon>Eukaryota</taxon>
        <taxon>Metazoa</taxon>
        <taxon>Spiralia</taxon>
        <taxon>Lophotrochozoa</taxon>
        <taxon>Mollusca</taxon>
        <taxon>Gastropoda</taxon>
        <taxon>Heterobranchia</taxon>
        <taxon>Euthyneura</taxon>
        <taxon>Panpulmonata</taxon>
        <taxon>Sacoglossa</taxon>
        <taxon>Placobranchoidea</taxon>
        <taxon>Plakobranchidae</taxon>
        <taxon>Elysia</taxon>
    </lineage>
</organism>
<reference evidence="2" key="1">
    <citation type="journal article" date="2023" name="G3 (Bethesda)">
        <title>A reference genome for the long-term kleptoplast-retaining sea slug Elysia crispata morphotype clarki.</title>
        <authorList>
            <person name="Eastman K.E."/>
            <person name="Pendleton A.L."/>
            <person name="Shaikh M.A."/>
            <person name="Suttiyut T."/>
            <person name="Ogas R."/>
            <person name="Tomko P."/>
            <person name="Gavelis G."/>
            <person name="Widhalm J.R."/>
            <person name="Wisecaver J.H."/>
        </authorList>
    </citation>
    <scope>NUCLEOTIDE SEQUENCE</scope>
    <source>
        <strain evidence="2">ECLA1</strain>
    </source>
</reference>
<evidence type="ECO:0000256" key="1">
    <source>
        <dbReference type="SAM" id="MobiDB-lite"/>
    </source>
</evidence>
<dbReference type="Proteomes" id="UP001283361">
    <property type="component" value="Unassembled WGS sequence"/>
</dbReference>
<gene>
    <name evidence="2" type="ORF">RRG08_001171</name>
</gene>
<evidence type="ECO:0000313" key="2">
    <source>
        <dbReference type="EMBL" id="KAK3781107.1"/>
    </source>
</evidence>
<name>A0AAE1A6H0_9GAST</name>
<protein>
    <submittedName>
        <fullName evidence="2">Uncharacterized protein</fullName>
    </submittedName>
</protein>